<dbReference type="InterPro" id="IPR027474">
    <property type="entry name" value="L-asparaginase_N"/>
</dbReference>
<dbReference type="STRING" id="98403.A0A151GNB3"/>
<evidence type="ECO:0000256" key="1">
    <source>
        <dbReference type="ARBA" id="ARBA00010518"/>
    </source>
</evidence>
<dbReference type="RefSeq" id="XP_040657938.1">
    <property type="nucleotide sequence ID" value="XM_040802905.1"/>
</dbReference>
<dbReference type="OrthoDB" id="542841at2759"/>
<evidence type="ECO:0000259" key="11">
    <source>
        <dbReference type="Pfam" id="PF00710"/>
    </source>
</evidence>
<evidence type="ECO:0000256" key="5">
    <source>
        <dbReference type="PIRSR" id="PIRSR001220-1"/>
    </source>
</evidence>
<keyword evidence="3" id="KW-0378">Hydrolase</keyword>
<dbReference type="InterPro" id="IPR037152">
    <property type="entry name" value="L-asparaginase_N_sf"/>
</dbReference>
<dbReference type="CDD" id="cd08964">
    <property type="entry name" value="L-asparaginase_II"/>
    <property type="match status" value="1"/>
</dbReference>
<dbReference type="FunCoup" id="A0A151GNB3">
    <property type="interactions" value="62"/>
</dbReference>
<comment type="similarity">
    <text evidence="1 9">Belongs to the asparaginase 1 family.</text>
</comment>
<dbReference type="Gene3D" id="3.40.50.40">
    <property type="match status" value="1"/>
</dbReference>
<name>A0A151GNB3_DRECN</name>
<sequence>MSSCRLGREGISRLLRKARPSDCASPRAKTPCHAGPSFSDDQSPSQRGASLHAEVGCEEADVNVSLPKVTIYGTGGTIAGAAKTASMTSQYDPGVLPVSTLVDDLPELLDAVQPRAEEVVNVGSPDVGPRDLILLSQNIQRELDGDTQGVVITHGTDTIEETAYFLELTVKSDKPVVLVGSMRPPTARGADGPMNLLCAVNLAVSQGARSRGVMIVLNDRICPSRFTTKSHANMLDSFKAAEEGYLGIFVDSQPLFFYPPCRPLARQYFDISARKPEDGLPIVDILFGHSDVRPELFEAAVRLGAKGIVLAGMGSGCWSKKAGTTIQCVAGDKGERFPIVTSRRTPSGFVGGEGVYGLEDSCIGGGFLDPQKCRIQLQLALAAGLDTMEIRGTFEGNKPGAETKPLLHVAEWQVKKGDGKRMNHLPSSGRRTRTLGRYCSQADTAARQIL</sequence>
<evidence type="ECO:0000313" key="14">
    <source>
        <dbReference type="Proteomes" id="UP000076580"/>
    </source>
</evidence>
<evidence type="ECO:0000256" key="9">
    <source>
        <dbReference type="RuleBase" id="RU004456"/>
    </source>
</evidence>
<feature type="active site" evidence="7">
    <location>
        <position position="77"/>
    </location>
</feature>
<dbReference type="InterPro" id="IPR027475">
    <property type="entry name" value="Asparaginase/glutaminase_AS2"/>
</dbReference>
<dbReference type="EC" id="3.5.1.1" evidence="2"/>
<dbReference type="Pfam" id="PF00710">
    <property type="entry name" value="Asparaginase"/>
    <property type="match status" value="1"/>
</dbReference>
<dbReference type="PIRSF" id="PIRSF500176">
    <property type="entry name" value="L_ASNase"/>
    <property type="match status" value="1"/>
</dbReference>
<dbReference type="GeneID" id="63718246"/>
<keyword evidence="14" id="KW-1185">Reference proteome</keyword>
<feature type="active site" description="O-isoaspartyl threonine intermediate" evidence="5">
    <location>
        <position position="77"/>
    </location>
</feature>
<proteinExistence type="inferred from homology"/>
<evidence type="ECO:0000256" key="3">
    <source>
        <dbReference type="ARBA" id="ARBA00022801"/>
    </source>
</evidence>
<evidence type="ECO:0000256" key="8">
    <source>
        <dbReference type="PROSITE-ProRule" id="PRU10100"/>
    </source>
</evidence>
<dbReference type="InterPro" id="IPR004550">
    <property type="entry name" value="AsnASE_II"/>
</dbReference>
<dbReference type="Proteomes" id="UP000076580">
    <property type="component" value="Chromosome 02"/>
</dbReference>
<feature type="domain" description="Asparaginase/glutaminase C-terminal" evidence="12">
    <location>
        <begin position="283"/>
        <end position="394"/>
    </location>
</feature>
<dbReference type="Pfam" id="PF17763">
    <property type="entry name" value="Asparaginase_C"/>
    <property type="match status" value="1"/>
</dbReference>
<accession>A0A151GNB3</accession>
<protein>
    <recommendedName>
        <fullName evidence="2">asparaginase</fullName>
        <ecNumber evidence="2">3.5.1.1</ecNumber>
    </recommendedName>
</protein>
<dbReference type="AlphaFoldDB" id="A0A151GNB3"/>
<evidence type="ECO:0000256" key="6">
    <source>
        <dbReference type="PIRSR" id="PIRSR001220-2"/>
    </source>
</evidence>
<dbReference type="SUPFAM" id="SSF53774">
    <property type="entry name" value="Glutaminase/Asparaginase"/>
    <property type="match status" value="1"/>
</dbReference>
<evidence type="ECO:0000256" key="2">
    <source>
        <dbReference type="ARBA" id="ARBA00012920"/>
    </source>
</evidence>
<dbReference type="FunFam" id="3.40.50.1170:FF:000001">
    <property type="entry name" value="L-asparaginase 2"/>
    <property type="match status" value="1"/>
</dbReference>
<dbReference type="SMART" id="SM00870">
    <property type="entry name" value="Asparaginase"/>
    <property type="match status" value="1"/>
</dbReference>
<feature type="binding site" evidence="6">
    <location>
        <position position="124"/>
    </location>
    <ligand>
        <name>substrate</name>
    </ligand>
</feature>
<feature type="region of interest" description="Disordered" evidence="10">
    <location>
        <begin position="15"/>
        <end position="52"/>
    </location>
</feature>
<evidence type="ECO:0000256" key="4">
    <source>
        <dbReference type="ARBA" id="ARBA00049366"/>
    </source>
</evidence>
<feature type="compositionally biased region" description="Polar residues" evidence="10">
    <location>
        <begin position="39"/>
        <end position="48"/>
    </location>
</feature>
<evidence type="ECO:0000313" key="13">
    <source>
        <dbReference type="EMBL" id="KYK58586.1"/>
    </source>
</evidence>
<evidence type="ECO:0000259" key="12">
    <source>
        <dbReference type="Pfam" id="PF17763"/>
    </source>
</evidence>
<reference evidence="13 14" key="1">
    <citation type="journal article" date="2016" name="Sci. Rep.">
        <title>Insights into Adaptations to a Near-Obligate Nematode Endoparasitic Lifestyle from the Finished Genome of Drechmeria coniospora.</title>
        <authorList>
            <person name="Zhang L."/>
            <person name="Zhou Z."/>
            <person name="Guo Q."/>
            <person name="Fokkens L."/>
            <person name="Miskei M."/>
            <person name="Pocsi I."/>
            <person name="Zhang W."/>
            <person name="Chen M."/>
            <person name="Wang L."/>
            <person name="Sun Y."/>
            <person name="Donzelli B.G."/>
            <person name="Gibson D.M."/>
            <person name="Nelson D.R."/>
            <person name="Luo J.G."/>
            <person name="Rep M."/>
            <person name="Liu H."/>
            <person name="Yang S."/>
            <person name="Wang J."/>
            <person name="Krasnoff S.B."/>
            <person name="Xu Y."/>
            <person name="Molnar I."/>
            <person name="Lin M."/>
        </authorList>
    </citation>
    <scope>NUCLEOTIDE SEQUENCE [LARGE SCALE GENOMIC DNA]</scope>
    <source>
        <strain evidence="13 14">ARSEF 6962</strain>
    </source>
</reference>
<dbReference type="EMBL" id="LAYC01000002">
    <property type="protein sequence ID" value="KYK58586.1"/>
    <property type="molecule type" value="Genomic_DNA"/>
</dbReference>
<dbReference type="InterPro" id="IPR020827">
    <property type="entry name" value="Asparaginase/glutaminase_AS1"/>
</dbReference>
<dbReference type="PROSITE" id="PS00144">
    <property type="entry name" value="ASN_GLN_ASE_1"/>
    <property type="match status" value="1"/>
</dbReference>
<dbReference type="Gene3D" id="3.40.50.1170">
    <property type="entry name" value="L-asparaginase, N-terminal domain"/>
    <property type="match status" value="1"/>
</dbReference>
<dbReference type="PANTHER" id="PTHR11707">
    <property type="entry name" value="L-ASPARAGINASE"/>
    <property type="match status" value="1"/>
</dbReference>
<dbReference type="PROSITE" id="PS00917">
    <property type="entry name" value="ASN_GLN_ASE_2"/>
    <property type="match status" value="1"/>
</dbReference>
<dbReference type="GO" id="GO:0004067">
    <property type="term" value="F:asparaginase activity"/>
    <property type="evidence" value="ECO:0007669"/>
    <property type="project" value="UniProtKB-UniRule"/>
</dbReference>
<evidence type="ECO:0000256" key="10">
    <source>
        <dbReference type="SAM" id="MobiDB-lite"/>
    </source>
</evidence>
<organism evidence="13 14">
    <name type="scientific">Drechmeria coniospora</name>
    <name type="common">Nematophagous fungus</name>
    <name type="synonym">Meria coniospora</name>
    <dbReference type="NCBI Taxonomy" id="98403"/>
    <lineage>
        <taxon>Eukaryota</taxon>
        <taxon>Fungi</taxon>
        <taxon>Dikarya</taxon>
        <taxon>Ascomycota</taxon>
        <taxon>Pezizomycotina</taxon>
        <taxon>Sordariomycetes</taxon>
        <taxon>Hypocreomycetidae</taxon>
        <taxon>Hypocreales</taxon>
        <taxon>Ophiocordycipitaceae</taxon>
        <taxon>Drechmeria</taxon>
    </lineage>
</organism>
<dbReference type="NCBIfam" id="TIGR00520">
    <property type="entry name" value="asnASE_II"/>
    <property type="match status" value="1"/>
</dbReference>
<gene>
    <name evidence="13" type="ORF">DCS_05603</name>
</gene>
<comment type="caution">
    <text evidence="13">The sequence shown here is derived from an EMBL/GenBank/DDBJ whole genome shotgun (WGS) entry which is preliminary data.</text>
</comment>
<dbReference type="PANTHER" id="PTHR11707:SF28">
    <property type="entry name" value="60 KDA LYSOPHOSPHOLIPASE"/>
    <property type="match status" value="1"/>
</dbReference>
<feature type="domain" description="L-asparaginase N-terminal" evidence="11">
    <location>
        <begin position="68"/>
        <end position="257"/>
    </location>
</feature>
<dbReference type="InterPro" id="IPR027473">
    <property type="entry name" value="L-asparaginase_C"/>
</dbReference>
<dbReference type="InterPro" id="IPR036152">
    <property type="entry name" value="Asp/glu_Ase-like_sf"/>
</dbReference>
<dbReference type="GO" id="GO:0006530">
    <property type="term" value="P:L-asparagine catabolic process"/>
    <property type="evidence" value="ECO:0007669"/>
    <property type="project" value="UniProtKB-ARBA"/>
</dbReference>
<dbReference type="InterPro" id="IPR040919">
    <property type="entry name" value="Asparaginase_C"/>
</dbReference>
<feature type="binding site" evidence="6">
    <location>
        <begin position="156"/>
        <end position="157"/>
    </location>
    <ligand>
        <name>substrate</name>
    </ligand>
</feature>
<dbReference type="PRINTS" id="PR00139">
    <property type="entry name" value="ASNGLNASE"/>
</dbReference>
<feature type="active site" evidence="8">
    <location>
        <position position="156"/>
    </location>
</feature>
<dbReference type="InParanoid" id="A0A151GNB3"/>
<dbReference type="PIRSF" id="PIRSF001220">
    <property type="entry name" value="L-ASNase_gatD"/>
    <property type="match status" value="1"/>
</dbReference>
<comment type="catalytic activity">
    <reaction evidence="4">
        <text>L-asparagine + H2O = L-aspartate + NH4(+)</text>
        <dbReference type="Rhea" id="RHEA:21016"/>
        <dbReference type="ChEBI" id="CHEBI:15377"/>
        <dbReference type="ChEBI" id="CHEBI:28938"/>
        <dbReference type="ChEBI" id="CHEBI:29991"/>
        <dbReference type="ChEBI" id="CHEBI:58048"/>
        <dbReference type="EC" id="3.5.1.1"/>
    </reaction>
</comment>
<dbReference type="PROSITE" id="PS51732">
    <property type="entry name" value="ASN_GLN_ASE_3"/>
    <property type="match status" value="1"/>
</dbReference>
<evidence type="ECO:0000256" key="7">
    <source>
        <dbReference type="PROSITE-ProRule" id="PRU10099"/>
    </source>
</evidence>
<dbReference type="InterPro" id="IPR006034">
    <property type="entry name" value="Asparaginase/glutaminase-like"/>
</dbReference>